<reference evidence="2" key="2">
    <citation type="journal article" date="2021" name="PeerJ">
        <title>Extensive microbial diversity within the chicken gut microbiome revealed by metagenomics and culture.</title>
        <authorList>
            <person name="Gilroy R."/>
            <person name="Ravi A."/>
            <person name="Getino M."/>
            <person name="Pursley I."/>
            <person name="Horton D.L."/>
            <person name="Alikhan N.F."/>
            <person name="Baker D."/>
            <person name="Gharbi K."/>
            <person name="Hall N."/>
            <person name="Watson M."/>
            <person name="Adriaenssens E.M."/>
            <person name="Foster-Nyarko E."/>
            <person name="Jarju S."/>
            <person name="Secka A."/>
            <person name="Antonio M."/>
            <person name="Oren A."/>
            <person name="Chaudhuri R.R."/>
            <person name="La Ragione R."/>
            <person name="Hildebrand F."/>
            <person name="Pallen M.J."/>
        </authorList>
    </citation>
    <scope>NUCLEOTIDE SEQUENCE</scope>
    <source>
        <strain evidence="2">CHK195-15760</strain>
    </source>
</reference>
<organism evidence="2 3">
    <name type="scientific">Candidatus Merdicola faecigallinarum</name>
    <dbReference type="NCBI Taxonomy" id="2840862"/>
    <lineage>
        <taxon>Bacteria</taxon>
        <taxon>Bacillati</taxon>
        <taxon>Bacillota</taxon>
        <taxon>Clostridia</taxon>
        <taxon>Candidatus Merdicola</taxon>
    </lineage>
</organism>
<protein>
    <submittedName>
        <fullName evidence="2">Uncharacterized protein</fullName>
    </submittedName>
</protein>
<name>A0A9D1M1E2_9FIRM</name>
<evidence type="ECO:0000256" key="1">
    <source>
        <dbReference type="SAM" id="Coils"/>
    </source>
</evidence>
<dbReference type="Proteomes" id="UP000824093">
    <property type="component" value="Unassembled WGS sequence"/>
</dbReference>
<gene>
    <name evidence="2" type="ORF">IAB70_04440</name>
</gene>
<proteinExistence type="predicted"/>
<feature type="non-terminal residue" evidence="2">
    <location>
        <position position="1"/>
    </location>
</feature>
<dbReference type="EMBL" id="DVNH01000028">
    <property type="protein sequence ID" value="HIU51852.1"/>
    <property type="molecule type" value="Genomic_DNA"/>
</dbReference>
<comment type="caution">
    <text evidence="2">The sequence shown here is derived from an EMBL/GenBank/DDBJ whole genome shotgun (WGS) entry which is preliminary data.</text>
</comment>
<dbReference type="AlphaFoldDB" id="A0A9D1M1E2"/>
<evidence type="ECO:0000313" key="3">
    <source>
        <dbReference type="Proteomes" id="UP000824093"/>
    </source>
</evidence>
<keyword evidence="1" id="KW-0175">Coiled coil</keyword>
<sequence>KLGELFIRLSQLKMYTAKVPKGYSQANYFYKNSSIYFNVEVPFSEITKYALHECIHYLQERKDKKGFLLRLGLCDLTQYKVHGLALNEAAVQYATAKALNAPKDTVKYYGITFDTISPNCYPLICKLIEQMAYITDEYVLFDSTFHSNDHFKDAFIEATSEKTFYTLESNFDKILSAEEELLKANHKLENLEHTDISLNKKIAKLKDTIQKLFIDSQNLILTSYFNQAFKEIENLEEVENFRRKLYNYKNVIGSVEGNNFFNSYYINMMDQLEQKYNALENDATSQKITVVSTNPIVLFFQKIRKLFFKSTNENEEVDR</sequence>
<reference evidence="2" key="1">
    <citation type="submission" date="2020-10" db="EMBL/GenBank/DDBJ databases">
        <authorList>
            <person name="Gilroy R."/>
        </authorList>
    </citation>
    <scope>NUCLEOTIDE SEQUENCE</scope>
    <source>
        <strain evidence="2">CHK195-15760</strain>
    </source>
</reference>
<accession>A0A9D1M1E2</accession>
<evidence type="ECO:0000313" key="2">
    <source>
        <dbReference type="EMBL" id="HIU51852.1"/>
    </source>
</evidence>
<feature type="coiled-coil region" evidence="1">
    <location>
        <begin position="174"/>
        <end position="208"/>
    </location>
</feature>
<feature type="coiled-coil region" evidence="1">
    <location>
        <begin position="262"/>
        <end position="289"/>
    </location>
</feature>